<sequence>MRCYFKLLALAAALLAGPTDVARAQGIGVVHGAAAIAGSASSTSASAATTPARTAKAPTVASATALRPAASSTTHGMWAPSTSLAAEALFAVATTPAPTRAAMHQRPASTASPAAADTPAQRPGGQAVAGGGVFPPATPATPAIFTATHGPAGGGVLEYGSCLAFESQCSLLCSNSVHSMGCADGGLCLCDGGDRSSSSTATTKHDDATELDASEDSAAHARLRHPSAWGGCAAAAALVALGALAL</sequence>
<keyword evidence="2" id="KW-1185">Reference proteome</keyword>
<evidence type="ECO:0000313" key="1">
    <source>
        <dbReference type="EMBL" id="KAJ2770328.1"/>
    </source>
</evidence>
<organism evidence="1 2">
    <name type="scientific">Coemansia nantahalensis</name>
    <dbReference type="NCBI Taxonomy" id="2789366"/>
    <lineage>
        <taxon>Eukaryota</taxon>
        <taxon>Fungi</taxon>
        <taxon>Fungi incertae sedis</taxon>
        <taxon>Zoopagomycota</taxon>
        <taxon>Kickxellomycotina</taxon>
        <taxon>Kickxellomycetes</taxon>
        <taxon>Kickxellales</taxon>
        <taxon>Kickxellaceae</taxon>
        <taxon>Coemansia</taxon>
    </lineage>
</organism>
<gene>
    <name evidence="1" type="ORF">IWQ57_002714</name>
</gene>
<accession>A0ACC1JZE5</accession>
<protein>
    <submittedName>
        <fullName evidence="1">Uncharacterized protein</fullName>
    </submittedName>
</protein>
<dbReference type="EMBL" id="JANBUJ010000752">
    <property type="protein sequence ID" value="KAJ2770328.1"/>
    <property type="molecule type" value="Genomic_DNA"/>
</dbReference>
<evidence type="ECO:0000313" key="2">
    <source>
        <dbReference type="Proteomes" id="UP001140234"/>
    </source>
</evidence>
<dbReference type="Proteomes" id="UP001140234">
    <property type="component" value="Unassembled WGS sequence"/>
</dbReference>
<name>A0ACC1JZE5_9FUNG</name>
<comment type="caution">
    <text evidence="1">The sequence shown here is derived from an EMBL/GenBank/DDBJ whole genome shotgun (WGS) entry which is preliminary data.</text>
</comment>
<reference evidence="1" key="1">
    <citation type="submission" date="2022-07" db="EMBL/GenBank/DDBJ databases">
        <title>Phylogenomic reconstructions and comparative analyses of Kickxellomycotina fungi.</title>
        <authorList>
            <person name="Reynolds N.K."/>
            <person name="Stajich J.E."/>
            <person name="Barry K."/>
            <person name="Grigoriev I.V."/>
            <person name="Crous P."/>
            <person name="Smith M.E."/>
        </authorList>
    </citation>
    <scope>NUCLEOTIDE SEQUENCE</scope>
    <source>
        <strain evidence="1">CBS 109366</strain>
    </source>
</reference>
<proteinExistence type="predicted"/>